<dbReference type="EMBL" id="PYAS01000003">
    <property type="protein sequence ID" value="PSL31311.1"/>
    <property type="molecule type" value="Genomic_DNA"/>
</dbReference>
<organism evidence="3 4">
    <name type="scientific">Dyadobacter jiangsuensis</name>
    <dbReference type="NCBI Taxonomy" id="1591085"/>
    <lineage>
        <taxon>Bacteria</taxon>
        <taxon>Pseudomonadati</taxon>
        <taxon>Bacteroidota</taxon>
        <taxon>Cytophagia</taxon>
        <taxon>Cytophagales</taxon>
        <taxon>Spirosomataceae</taxon>
        <taxon>Dyadobacter</taxon>
    </lineage>
</organism>
<dbReference type="PANTHER" id="PTHR43031:SF1">
    <property type="entry name" value="PYRIDINE NUCLEOTIDE-DISULPHIDE OXIDOREDUCTASE"/>
    <property type="match status" value="1"/>
</dbReference>
<dbReference type="PANTHER" id="PTHR43031">
    <property type="entry name" value="FAD-DEPENDENT OXIDOREDUCTASE"/>
    <property type="match status" value="1"/>
</dbReference>
<accession>A0A2P8GBG0</accession>
<dbReference type="InterPro" id="IPR036873">
    <property type="entry name" value="Rhodanese-like_dom_sf"/>
</dbReference>
<evidence type="ECO:0000313" key="3">
    <source>
        <dbReference type="EMBL" id="PSL31311.1"/>
    </source>
</evidence>
<dbReference type="Gene3D" id="3.40.250.10">
    <property type="entry name" value="Rhodanese-like domain"/>
    <property type="match status" value="1"/>
</dbReference>
<name>A0A2P8GBG0_9BACT</name>
<feature type="signal peptide" evidence="1">
    <location>
        <begin position="1"/>
        <end position="20"/>
    </location>
</feature>
<dbReference type="PROSITE" id="PS50206">
    <property type="entry name" value="RHODANESE_3"/>
    <property type="match status" value="1"/>
</dbReference>
<reference evidence="3 4" key="1">
    <citation type="submission" date="2018-03" db="EMBL/GenBank/DDBJ databases">
        <title>Genomic Encyclopedia of Archaeal and Bacterial Type Strains, Phase II (KMG-II): from individual species to whole genera.</title>
        <authorList>
            <person name="Goeker M."/>
        </authorList>
    </citation>
    <scope>NUCLEOTIDE SEQUENCE [LARGE SCALE GENOMIC DNA]</scope>
    <source>
        <strain evidence="3 4">DSM 29057</strain>
    </source>
</reference>
<sequence length="137" mass="15202">MRKLSFLIILFLVTIAAVQAQQPAPKNIVKPDPQALAQIKAGKAYLVDVRTPEEFDGGHLQYSHNINFNSPDFKAQIAKLDKSKPVYLYCRSGNRSGKAADTLKTLGFHSYYNIGGFEQLKADGFPTEQLQTSASRK</sequence>
<evidence type="ECO:0000259" key="2">
    <source>
        <dbReference type="PROSITE" id="PS50206"/>
    </source>
</evidence>
<dbReference type="CDD" id="cd00158">
    <property type="entry name" value="RHOD"/>
    <property type="match status" value="1"/>
</dbReference>
<dbReference type="SUPFAM" id="SSF52821">
    <property type="entry name" value="Rhodanese/Cell cycle control phosphatase"/>
    <property type="match status" value="1"/>
</dbReference>
<dbReference type="Pfam" id="PF00581">
    <property type="entry name" value="Rhodanese"/>
    <property type="match status" value="1"/>
</dbReference>
<dbReference type="Proteomes" id="UP000241964">
    <property type="component" value="Unassembled WGS sequence"/>
</dbReference>
<dbReference type="GO" id="GO:0016740">
    <property type="term" value="F:transferase activity"/>
    <property type="evidence" value="ECO:0007669"/>
    <property type="project" value="UniProtKB-KW"/>
</dbReference>
<keyword evidence="3" id="KW-0808">Transferase</keyword>
<dbReference type="SMART" id="SM00450">
    <property type="entry name" value="RHOD"/>
    <property type="match status" value="1"/>
</dbReference>
<comment type="caution">
    <text evidence="3">The sequence shown here is derived from an EMBL/GenBank/DDBJ whole genome shotgun (WGS) entry which is preliminary data.</text>
</comment>
<keyword evidence="1" id="KW-0732">Signal</keyword>
<dbReference type="OrthoDB" id="9808735at2"/>
<proteinExistence type="predicted"/>
<gene>
    <name evidence="3" type="ORF">CLV60_103177</name>
</gene>
<evidence type="ECO:0000313" key="4">
    <source>
        <dbReference type="Proteomes" id="UP000241964"/>
    </source>
</evidence>
<protein>
    <submittedName>
        <fullName evidence="3">Rhodanese-related sulfurtransferase</fullName>
    </submittedName>
</protein>
<dbReference type="AlphaFoldDB" id="A0A2P8GBG0"/>
<dbReference type="RefSeq" id="WP_106594662.1">
    <property type="nucleotide sequence ID" value="NZ_PYAS01000003.1"/>
</dbReference>
<feature type="chain" id="PRO_5015181908" evidence="1">
    <location>
        <begin position="21"/>
        <end position="137"/>
    </location>
</feature>
<dbReference type="InterPro" id="IPR001763">
    <property type="entry name" value="Rhodanese-like_dom"/>
</dbReference>
<dbReference type="InterPro" id="IPR050229">
    <property type="entry name" value="GlpE_sulfurtransferase"/>
</dbReference>
<keyword evidence="4" id="KW-1185">Reference proteome</keyword>
<evidence type="ECO:0000256" key="1">
    <source>
        <dbReference type="SAM" id="SignalP"/>
    </source>
</evidence>
<feature type="domain" description="Rhodanese" evidence="2">
    <location>
        <begin position="40"/>
        <end position="129"/>
    </location>
</feature>